<feature type="compositionally biased region" description="Basic residues" evidence="1">
    <location>
        <begin position="62"/>
        <end position="72"/>
    </location>
</feature>
<feature type="non-terminal residue" evidence="2">
    <location>
        <position position="1"/>
    </location>
</feature>
<feature type="compositionally biased region" description="Polar residues" evidence="1">
    <location>
        <begin position="269"/>
        <end position="281"/>
    </location>
</feature>
<feature type="region of interest" description="Disordered" evidence="1">
    <location>
        <begin position="241"/>
        <end position="281"/>
    </location>
</feature>
<sequence>LKVVHAFRDQRDSEDERANIAALMHHHRSSKDVLQPTSKKRRKSQQLYKNNNDNNNINSHQQSHRYHHHQQRRQQLQLTDSTDFSPTFPVTSNKLGEKIAEGNPLLVLELTNDEEKYHNSNEHCDINDDGNNINVNTSQQRQDHDQESTLAEVTTMKCKKNNDDKQFKETGYEISKETTDNMINPDLEEWIKSSWLHDSIGQENISCTVPESSYNMGNNFQLQNNPSACTFERQDSNTVVVGRNQHSNRPHKQRRSSKPPAPPPPLKQPFSTATSDSSNLL</sequence>
<gene>
    <name evidence="2" type="ORF">DC041_0006202</name>
</gene>
<dbReference type="EMBL" id="QMKO01001441">
    <property type="protein sequence ID" value="RTG90497.1"/>
    <property type="molecule type" value="Genomic_DNA"/>
</dbReference>
<reference evidence="2 3" key="1">
    <citation type="journal article" date="2019" name="PLoS Pathog.">
        <title>Genome sequence of the bovine parasite Schistosoma bovis Tanzania.</title>
        <authorList>
            <person name="Oey H."/>
            <person name="Zakrzewski M."/>
            <person name="Gobert G."/>
            <person name="Gravermann K."/>
            <person name="Stoye J."/>
            <person name="Jones M."/>
            <person name="Mcmanus D."/>
            <person name="Krause L."/>
        </authorList>
    </citation>
    <scope>NUCLEOTIDE SEQUENCE [LARGE SCALE GENOMIC DNA]</scope>
    <source>
        <strain evidence="2 3">TAN1997</strain>
    </source>
</reference>
<feature type="compositionally biased region" description="Low complexity" evidence="1">
    <location>
        <begin position="50"/>
        <end position="61"/>
    </location>
</feature>
<organism evidence="2 3">
    <name type="scientific">Schistosoma bovis</name>
    <name type="common">Blood fluke</name>
    <dbReference type="NCBI Taxonomy" id="6184"/>
    <lineage>
        <taxon>Eukaryota</taxon>
        <taxon>Metazoa</taxon>
        <taxon>Spiralia</taxon>
        <taxon>Lophotrochozoa</taxon>
        <taxon>Platyhelminthes</taxon>
        <taxon>Trematoda</taxon>
        <taxon>Digenea</taxon>
        <taxon>Strigeidida</taxon>
        <taxon>Schistosomatoidea</taxon>
        <taxon>Schistosomatidae</taxon>
        <taxon>Schistosoma</taxon>
    </lineage>
</organism>
<dbReference type="AlphaFoldDB" id="A0A430QS80"/>
<keyword evidence="3" id="KW-1185">Reference proteome</keyword>
<feature type="compositionally biased region" description="Polar residues" evidence="1">
    <location>
        <begin position="79"/>
        <end position="92"/>
    </location>
</feature>
<evidence type="ECO:0000256" key="1">
    <source>
        <dbReference type="SAM" id="MobiDB-lite"/>
    </source>
</evidence>
<evidence type="ECO:0000313" key="2">
    <source>
        <dbReference type="EMBL" id="RTG90497.1"/>
    </source>
</evidence>
<name>A0A430QS80_SCHBO</name>
<proteinExistence type="predicted"/>
<feature type="compositionally biased region" description="Basic residues" evidence="1">
    <location>
        <begin position="246"/>
        <end position="257"/>
    </location>
</feature>
<comment type="caution">
    <text evidence="2">The sequence shown here is derived from an EMBL/GenBank/DDBJ whole genome shotgun (WGS) entry which is preliminary data.</text>
</comment>
<protein>
    <submittedName>
        <fullName evidence="2">Uncharacterized protein</fullName>
    </submittedName>
</protein>
<accession>A0A430QS80</accession>
<evidence type="ECO:0000313" key="3">
    <source>
        <dbReference type="Proteomes" id="UP000290809"/>
    </source>
</evidence>
<dbReference type="Proteomes" id="UP000290809">
    <property type="component" value="Unassembled WGS sequence"/>
</dbReference>
<feature type="region of interest" description="Disordered" evidence="1">
    <location>
        <begin position="25"/>
        <end position="92"/>
    </location>
</feature>